<dbReference type="OrthoDB" id="9780120at2"/>
<feature type="domain" description="DUF2229" evidence="1">
    <location>
        <begin position="4"/>
        <end position="218"/>
    </location>
</feature>
<protein>
    <submittedName>
        <fullName evidence="2">Predicted nucleotide-binding protein, sugar kinase/HSP70/actin superfamily</fullName>
    </submittedName>
</protein>
<dbReference type="InterPro" id="IPR051805">
    <property type="entry name" value="Dehydratase_Activator_Redct"/>
</dbReference>
<dbReference type="EMBL" id="FOOX01000001">
    <property type="protein sequence ID" value="SFF94383.1"/>
    <property type="molecule type" value="Genomic_DNA"/>
</dbReference>
<organism evidence="2 3">
    <name type="scientific">Desulfotruncus arcticus DSM 17038</name>
    <dbReference type="NCBI Taxonomy" id="1121424"/>
    <lineage>
        <taxon>Bacteria</taxon>
        <taxon>Bacillati</taxon>
        <taxon>Bacillota</taxon>
        <taxon>Clostridia</taxon>
        <taxon>Eubacteriales</taxon>
        <taxon>Desulfallaceae</taxon>
        <taxon>Desulfotruncus</taxon>
    </lineage>
</organism>
<gene>
    <name evidence="2" type="ORF">SAMN05660649_00122</name>
</gene>
<dbReference type="InterPro" id="IPR018709">
    <property type="entry name" value="CoA_activase_DUF2229"/>
</dbReference>
<accession>A0A1I2MSI8</accession>
<evidence type="ECO:0000313" key="2">
    <source>
        <dbReference type="EMBL" id="SFF94383.1"/>
    </source>
</evidence>
<dbReference type="Gene3D" id="3.40.50.11900">
    <property type="match status" value="1"/>
</dbReference>
<dbReference type="GO" id="GO:0016301">
    <property type="term" value="F:kinase activity"/>
    <property type="evidence" value="ECO:0007669"/>
    <property type="project" value="UniProtKB-KW"/>
</dbReference>
<dbReference type="PANTHER" id="PTHR32329">
    <property type="entry name" value="BIFUNCTIONAL PROTEIN [INCLUDES 2-HYDROXYACYL-COA DEHYDRATASE (N-TER) AND ITS ACTIVATOR DOMAIN (C_TERM)-RELATED"/>
    <property type="match status" value="1"/>
</dbReference>
<proteinExistence type="predicted"/>
<keyword evidence="2" id="KW-0418">Kinase</keyword>
<sequence length="327" mass="37094">MSIKVGIPRALLYYYFYPQWLSFFQHLGVEPVVSHKTTRGLLEKGLRSTVDEACLPVKLAVGHVLDLKDRVDYLFLPRMVSMARREYICPKFLGFPDMVRNTIDNLPPVIDINLDLYRRGSNTYTFYQALGKIFTKNPARIYLAYRASCQALGEYCKQLESGLLPGELKTLCSNGNNGMADVTIAVIGHPYNIYDRFISMDMIKRLSESGVNVVTADHLAESVIRREAGKLPKQLFWTLNQRMIGAAYRYFNEPEIHGLIHVASFGCGPDSMTGELIERFARSRSTKPLLVLTLDEHTGEAGMVTRLEAFLDMVRWRRNLADVAVTL</sequence>
<reference evidence="3" key="1">
    <citation type="submission" date="2016-10" db="EMBL/GenBank/DDBJ databases">
        <authorList>
            <person name="Varghese N."/>
            <person name="Submissions S."/>
        </authorList>
    </citation>
    <scope>NUCLEOTIDE SEQUENCE [LARGE SCALE GENOMIC DNA]</scope>
    <source>
        <strain evidence="3">DSM 17038</strain>
    </source>
</reference>
<dbReference type="Proteomes" id="UP000199337">
    <property type="component" value="Unassembled WGS sequence"/>
</dbReference>
<keyword evidence="2" id="KW-0808">Transferase</keyword>
<dbReference type="RefSeq" id="WP_092467674.1">
    <property type="nucleotide sequence ID" value="NZ_FOOX01000001.1"/>
</dbReference>
<dbReference type="STRING" id="341036.SAMN05660649_00122"/>
<keyword evidence="3" id="KW-1185">Reference proteome</keyword>
<dbReference type="PANTHER" id="PTHR32329:SF2">
    <property type="entry name" value="BIFUNCTIONAL PROTEIN [INCLUDES 2-HYDROXYACYL-COA DEHYDRATASE (N-TER) AND ITS ACTIVATOR DOMAIN (C_TERM)"/>
    <property type="match status" value="1"/>
</dbReference>
<evidence type="ECO:0000259" key="1">
    <source>
        <dbReference type="Pfam" id="PF09989"/>
    </source>
</evidence>
<dbReference type="Pfam" id="PF09989">
    <property type="entry name" value="DUF2229"/>
    <property type="match status" value="1"/>
</dbReference>
<dbReference type="AlphaFoldDB" id="A0A1I2MSI8"/>
<evidence type="ECO:0000313" key="3">
    <source>
        <dbReference type="Proteomes" id="UP000199337"/>
    </source>
</evidence>
<name>A0A1I2MSI8_9FIRM</name>